<keyword evidence="11" id="KW-1185">Reference proteome</keyword>
<dbReference type="Gene3D" id="3.40.50.10750">
    <property type="entry name" value="Isocitrate/Isopropylmalate dehydrogenase-like"/>
    <property type="match status" value="1"/>
</dbReference>
<proteinExistence type="inferred from homology"/>
<organism evidence="10 11">
    <name type="scientific">Candidatus Borreliella tachyglossi</name>
    <dbReference type="NCBI Taxonomy" id="1964448"/>
    <lineage>
        <taxon>Bacteria</taxon>
        <taxon>Pseudomonadati</taxon>
        <taxon>Spirochaetota</taxon>
        <taxon>Spirochaetia</taxon>
        <taxon>Spirochaetales</taxon>
        <taxon>Borreliaceae</taxon>
        <taxon>Borreliella</taxon>
    </lineage>
</organism>
<dbReference type="PANTHER" id="PTHR43356">
    <property type="entry name" value="PHOSPHATE ACETYLTRANSFERASE"/>
    <property type="match status" value="1"/>
</dbReference>
<dbReference type="RefSeq" id="WP_108729352.1">
    <property type="nucleotide sequence ID" value="NZ_CP025785.1"/>
</dbReference>
<dbReference type="EMBL" id="CP025785">
    <property type="protein sequence ID" value="AWG42953.1"/>
    <property type="molecule type" value="Genomic_DNA"/>
</dbReference>
<dbReference type="PANTHER" id="PTHR43356:SF3">
    <property type="entry name" value="PHOSPHATE ACETYLTRANSFERASE"/>
    <property type="match status" value="1"/>
</dbReference>
<comment type="similarity">
    <text evidence="3">Belongs to the phosphate acetyltransferase and butyryltransferase family.</text>
</comment>
<keyword evidence="6 10" id="KW-0808">Transferase</keyword>
<reference evidence="10 11" key="1">
    <citation type="submission" date="2018-01" db="EMBL/GenBank/DDBJ databases">
        <title>Genome sequence of Borrelia tachyglossi.</title>
        <authorList>
            <person name="Gofton A.W."/>
        </authorList>
    </citation>
    <scope>NUCLEOTIDE SEQUENCE [LARGE SCALE GENOMIC DNA]</scope>
    <source>
        <strain evidence="10 11">Bc-F10-1268</strain>
    </source>
</reference>
<evidence type="ECO:0000256" key="5">
    <source>
        <dbReference type="ARBA" id="ARBA00021528"/>
    </source>
</evidence>
<evidence type="ECO:0000256" key="4">
    <source>
        <dbReference type="ARBA" id="ARBA00012707"/>
    </source>
</evidence>
<dbReference type="SUPFAM" id="SSF53659">
    <property type="entry name" value="Isocitrate/Isopropylmalate dehydrogenase-like"/>
    <property type="match status" value="1"/>
</dbReference>
<evidence type="ECO:0000256" key="3">
    <source>
        <dbReference type="ARBA" id="ARBA00005656"/>
    </source>
</evidence>
<dbReference type="InterPro" id="IPR012147">
    <property type="entry name" value="P_Ac_Bu_trans"/>
</dbReference>
<evidence type="ECO:0000259" key="9">
    <source>
        <dbReference type="Pfam" id="PF01515"/>
    </source>
</evidence>
<comment type="pathway">
    <text evidence="2">Metabolic intermediate biosynthesis; acetyl-CoA biosynthesis; acetyl-CoA from acetate: step 2/2.</text>
</comment>
<dbReference type="PIRSF" id="PIRSF000428">
    <property type="entry name" value="P_Ac_trans"/>
    <property type="match status" value="1"/>
</dbReference>
<dbReference type="NCBIfam" id="NF007233">
    <property type="entry name" value="PRK09653.1"/>
    <property type="match status" value="1"/>
</dbReference>
<evidence type="ECO:0000313" key="10">
    <source>
        <dbReference type="EMBL" id="AWG42953.1"/>
    </source>
</evidence>
<feature type="domain" description="Phosphate acetyl/butaryl transferase" evidence="9">
    <location>
        <begin position="9"/>
        <end position="346"/>
    </location>
</feature>
<dbReference type="InterPro" id="IPR004614">
    <property type="entry name" value="P_AcTrfase"/>
</dbReference>
<dbReference type="InterPro" id="IPR002505">
    <property type="entry name" value="PTA_PTB"/>
</dbReference>
<evidence type="ECO:0000313" key="11">
    <source>
        <dbReference type="Proteomes" id="UP000244655"/>
    </source>
</evidence>
<dbReference type="AlphaFoldDB" id="A0A2S1LXD0"/>
<dbReference type="InterPro" id="IPR042112">
    <property type="entry name" value="P_AcTrfase_dom2"/>
</dbReference>
<evidence type="ECO:0000256" key="8">
    <source>
        <dbReference type="ARBA" id="ARBA00031108"/>
    </source>
</evidence>
<sequence length="349" mass="38210">MGLFNFKEYVFGRARKVVMENRDKASIVFPESSDIRILEATIELLKEKLAGLVVLIGSKDEIFKSLKEFVSPRDDILAMVEVIDPNSFSGFNRYLDEYFNLRRKKGLAFNKAREEILNEIAFSMMMVRLGEVKTCVCGSLTSSAKVLRSALTILPKLKDTKLVSSFMLMNTGNDCSLTRASCFGHGGVLLFSDCAVVVSPDSLELAEIAIQSANSFKNIFDAEPRVALLSFSTKGSSHSMEVEKVQCALKIVKSKCKDLLIDGELQLDAALIKSVAEKKCGDSVVAGDANVLIFPSLESGNIGYKLVERLSFTKAYGPFLQGFENPVSDLSRGCSVDDIVLTSALMIGS</sequence>
<keyword evidence="7" id="KW-0012">Acyltransferase</keyword>
<evidence type="ECO:0000256" key="1">
    <source>
        <dbReference type="ARBA" id="ARBA00000705"/>
    </source>
</evidence>
<dbReference type="GO" id="GO:0008959">
    <property type="term" value="F:phosphate acetyltransferase activity"/>
    <property type="evidence" value="ECO:0007669"/>
    <property type="project" value="UniProtKB-EC"/>
</dbReference>
<comment type="catalytic activity">
    <reaction evidence="1">
        <text>acetyl-CoA + phosphate = acetyl phosphate + CoA</text>
        <dbReference type="Rhea" id="RHEA:19521"/>
        <dbReference type="ChEBI" id="CHEBI:22191"/>
        <dbReference type="ChEBI" id="CHEBI:43474"/>
        <dbReference type="ChEBI" id="CHEBI:57287"/>
        <dbReference type="ChEBI" id="CHEBI:57288"/>
        <dbReference type="EC" id="2.3.1.8"/>
    </reaction>
</comment>
<evidence type="ECO:0000256" key="2">
    <source>
        <dbReference type="ARBA" id="ARBA00004989"/>
    </source>
</evidence>
<evidence type="ECO:0000256" key="6">
    <source>
        <dbReference type="ARBA" id="ARBA00022679"/>
    </source>
</evidence>
<dbReference type="InterPro" id="IPR050500">
    <property type="entry name" value="Phos_Acetyltrans/Butyryltrans"/>
</dbReference>
<dbReference type="Gene3D" id="3.40.50.10950">
    <property type="match status" value="1"/>
</dbReference>
<dbReference type="OrthoDB" id="9805787at2"/>
<gene>
    <name evidence="10" type="primary">pta</name>
    <name evidence="10" type="ORF">CR532_03075</name>
</gene>
<dbReference type="Pfam" id="PF01515">
    <property type="entry name" value="PTA_PTB"/>
    <property type="match status" value="1"/>
</dbReference>
<dbReference type="EC" id="2.3.1.8" evidence="4"/>
<accession>A0A2S1LXD0</accession>
<protein>
    <recommendedName>
        <fullName evidence="5">Phosphate acetyltransferase</fullName>
        <ecNumber evidence="4">2.3.1.8</ecNumber>
    </recommendedName>
    <alternativeName>
        <fullName evidence="8">Phosphotransacetylase</fullName>
    </alternativeName>
</protein>
<dbReference type="NCBIfam" id="TIGR00651">
    <property type="entry name" value="pta"/>
    <property type="match status" value="1"/>
</dbReference>
<dbReference type="InterPro" id="IPR042113">
    <property type="entry name" value="P_AcTrfase_dom1"/>
</dbReference>
<evidence type="ECO:0000256" key="7">
    <source>
        <dbReference type="ARBA" id="ARBA00023315"/>
    </source>
</evidence>
<name>A0A2S1LXD0_9SPIR</name>
<dbReference type="Proteomes" id="UP000244655">
    <property type="component" value="Chromosome"/>
</dbReference>